<dbReference type="InterPro" id="IPR027365">
    <property type="entry name" value="GNAT_acetyltra_YdfB-like"/>
</dbReference>
<dbReference type="GO" id="GO:0016746">
    <property type="term" value="F:acyltransferase activity"/>
    <property type="evidence" value="ECO:0007669"/>
    <property type="project" value="UniProtKB-KW"/>
</dbReference>
<keyword evidence="2" id="KW-0012">Acyltransferase</keyword>
<dbReference type="Proteomes" id="UP001589718">
    <property type="component" value="Unassembled WGS sequence"/>
</dbReference>
<dbReference type="InterPro" id="IPR000182">
    <property type="entry name" value="GNAT_dom"/>
</dbReference>
<name>A0ABV5PAP6_STRCM</name>
<dbReference type="InterPro" id="IPR016181">
    <property type="entry name" value="Acyl_CoA_acyltransferase"/>
</dbReference>
<dbReference type="EC" id="2.3.1.-" evidence="2"/>
<comment type="caution">
    <text evidence="2">The sequence shown here is derived from an EMBL/GenBank/DDBJ whole genome shotgun (WGS) entry which is preliminary data.</text>
</comment>
<accession>A0ABV5PAP6</accession>
<feature type="domain" description="N-acetyltransferase" evidence="1">
    <location>
        <begin position="95"/>
        <end position="247"/>
    </location>
</feature>
<dbReference type="RefSeq" id="WP_345227596.1">
    <property type="nucleotide sequence ID" value="NZ_BAAAXE010000014.1"/>
</dbReference>
<keyword evidence="3" id="KW-1185">Reference proteome</keyword>
<evidence type="ECO:0000259" key="1">
    <source>
        <dbReference type="PROSITE" id="PS51186"/>
    </source>
</evidence>
<proteinExistence type="predicted"/>
<sequence length="248" mass="26249">MQQRDAEHPPAPLLDRAHALWTELAGVPVRFGSTGDDRVVVAPASRWCPPSWCGFVRLGDAALVTTPDRRTAVRVAGATRGLPAEALLDPARIPLPVREVLGPVSLFYADRSTFLPTHEHAKAEKRPASALGGLLARVDPADADESALADIESPAFCLSTNGEVVAAAGYQVWPGRTAHLSVLVASGFRGRGLARAVASAAVAHALGEGLLAQWRAGPLPSQRVARALGFRESGAQVSMRLWRDPAEQ</sequence>
<keyword evidence="2" id="KW-0808">Transferase</keyword>
<protein>
    <submittedName>
        <fullName evidence="2">GNAT family N-acetyltransferase</fullName>
        <ecNumber evidence="2">2.3.1.-</ecNumber>
    </submittedName>
</protein>
<reference evidence="2 3" key="1">
    <citation type="submission" date="2024-09" db="EMBL/GenBank/DDBJ databases">
        <authorList>
            <person name="Sun Q."/>
            <person name="Mori K."/>
        </authorList>
    </citation>
    <scope>NUCLEOTIDE SEQUENCE [LARGE SCALE GENOMIC DNA]</scope>
    <source>
        <strain evidence="2 3">JCM 4362</strain>
    </source>
</reference>
<dbReference type="EMBL" id="JBHMCR010000005">
    <property type="protein sequence ID" value="MFB9520271.1"/>
    <property type="molecule type" value="Genomic_DNA"/>
</dbReference>
<dbReference type="Pfam" id="PF12746">
    <property type="entry name" value="GNAT_acetyltran"/>
    <property type="match status" value="1"/>
</dbReference>
<dbReference type="SUPFAM" id="SSF55729">
    <property type="entry name" value="Acyl-CoA N-acyltransferases (Nat)"/>
    <property type="match status" value="1"/>
</dbReference>
<dbReference type="PROSITE" id="PS51186">
    <property type="entry name" value="GNAT"/>
    <property type="match status" value="1"/>
</dbReference>
<evidence type="ECO:0000313" key="3">
    <source>
        <dbReference type="Proteomes" id="UP001589718"/>
    </source>
</evidence>
<gene>
    <name evidence="2" type="ORF">ACFFTU_09965</name>
</gene>
<dbReference type="Gene3D" id="3.40.630.30">
    <property type="match status" value="1"/>
</dbReference>
<organism evidence="2 3">
    <name type="scientific">Streptomyces cremeus</name>
    <dbReference type="NCBI Taxonomy" id="66881"/>
    <lineage>
        <taxon>Bacteria</taxon>
        <taxon>Bacillati</taxon>
        <taxon>Actinomycetota</taxon>
        <taxon>Actinomycetes</taxon>
        <taxon>Kitasatosporales</taxon>
        <taxon>Streptomycetaceae</taxon>
        <taxon>Streptomyces</taxon>
    </lineage>
</organism>
<evidence type="ECO:0000313" key="2">
    <source>
        <dbReference type="EMBL" id="MFB9520271.1"/>
    </source>
</evidence>